<dbReference type="GO" id="GO:0016853">
    <property type="term" value="F:isomerase activity"/>
    <property type="evidence" value="ECO:0007669"/>
    <property type="project" value="UniProtKB-KW"/>
</dbReference>
<evidence type="ECO:0000256" key="4">
    <source>
        <dbReference type="ARBA" id="ARBA00023284"/>
    </source>
</evidence>
<dbReference type="CDD" id="cd02966">
    <property type="entry name" value="TlpA_like_family"/>
    <property type="match status" value="1"/>
</dbReference>
<dbReference type="GO" id="GO:0016209">
    <property type="term" value="F:antioxidant activity"/>
    <property type="evidence" value="ECO:0007669"/>
    <property type="project" value="InterPro"/>
</dbReference>
<keyword evidence="4" id="KW-0676">Redox-active center</keyword>
<dbReference type="EMBL" id="JAUSUU010000013">
    <property type="protein sequence ID" value="MDQ0337081.1"/>
    <property type="molecule type" value="Genomic_DNA"/>
</dbReference>
<evidence type="ECO:0000256" key="1">
    <source>
        <dbReference type="ARBA" id="ARBA00004196"/>
    </source>
</evidence>
<dbReference type="Gene3D" id="3.40.30.10">
    <property type="entry name" value="Glutaredoxin"/>
    <property type="match status" value="1"/>
</dbReference>
<accession>A0A9X0YMY8</accession>
<dbReference type="PANTHER" id="PTHR42852">
    <property type="entry name" value="THIOL:DISULFIDE INTERCHANGE PROTEIN DSBE"/>
    <property type="match status" value="1"/>
</dbReference>
<keyword evidence="9" id="KW-1185">Reference proteome</keyword>
<dbReference type="PROSITE" id="PS51257">
    <property type="entry name" value="PROKAR_LIPOPROTEIN"/>
    <property type="match status" value="1"/>
</dbReference>
<keyword evidence="3" id="KW-1015">Disulfide bond</keyword>
<dbReference type="PROSITE" id="PS51352">
    <property type="entry name" value="THIOREDOXIN_2"/>
    <property type="match status" value="1"/>
</dbReference>
<name>A0A9X0YMY8_9FLAO</name>
<dbReference type="InterPro" id="IPR050553">
    <property type="entry name" value="Thioredoxin_ResA/DsbE_sf"/>
</dbReference>
<evidence type="ECO:0000313" key="7">
    <source>
        <dbReference type="EMBL" id="MDQ0337081.1"/>
    </source>
</evidence>
<dbReference type="InterPro" id="IPR036249">
    <property type="entry name" value="Thioredoxin-like_sf"/>
</dbReference>
<evidence type="ECO:0000256" key="3">
    <source>
        <dbReference type="ARBA" id="ARBA00023157"/>
    </source>
</evidence>
<dbReference type="InterPro" id="IPR000866">
    <property type="entry name" value="AhpC/TSA"/>
</dbReference>
<dbReference type="AlphaFoldDB" id="A0A9X0YMY8"/>
<dbReference type="OrthoDB" id="1069091at2"/>
<keyword evidence="6" id="KW-0413">Isomerase</keyword>
<comment type="subcellular location">
    <subcellularLocation>
        <location evidence="1">Cell envelope</location>
    </subcellularLocation>
</comment>
<dbReference type="InterPro" id="IPR013766">
    <property type="entry name" value="Thioredoxin_domain"/>
</dbReference>
<dbReference type="InterPro" id="IPR017937">
    <property type="entry name" value="Thioredoxin_CS"/>
</dbReference>
<dbReference type="Proteomes" id="UP001231587">
    <property type="component" value="Unassembled WGS sequence"/>
</dbReference>
<dbReference type="Proteomes" id="UP001138672">
    <property type="component" value="Unassembled WGS sequence"/>
</dbReference>
<protein>
    <submittedName>
        <fullName evidence="6">Thiol-disulfide isomerase/thioredoxin</fullName>
    </submittedName>
</protein>
<organism evidence="6 8">
    <name type="scientific">Formosa algae</name>
    <dbReference type="NCBI Taxonomy" id="225843"/>
    <lineage>
        <taxon>Bacteria</taxon>
        <taxon>Pseudomonadati</taxon>
        <taxon>Bacteroidota</taxon>
        <taxon>Flavobacteriia</taxon>
        <taxon>Flavobacteriales</taxon>
        <taxon>Flavobacteriaceae</taxon>
        <taxon>Formosa</taxon>
    </lineage>
</organism>
<dbReference type="GO" id="GO:0017004">
    <property type="term" value="P:cytochrome complex assembly"/>
    <property type="evidence" value="ECO:0007669"/>
    <property type="project" value="UniProtKB-KW"/>
</dbReference>
<reference evidence="6" key="1">
    <citation type="submission" date="2021-03" db="EMBL/GenBank/DDBJ databases">
        <title>Genomic Encyclopedia of Type Strains, Phase IV (KMG-IV): sequencing the most valuable type-strain genomes for metagenomic binning, comparative biology and taxonomic classification.</title>
        <authorList>
            <person name="Goeker M."/>
        </authorList>
    </citation>
    <scope>NUCLEOTIDE SEQUENCE</scope>
    <source>
        <strain evidence="6">DSM 15523</strain>
        <strain evidence="7 9">DSM 16476</strain>
    </source>
</reference>
<dbReference type="Pfam" id="PF00578">
    <property type="entry name" value="AhpC-TSA"/>
    <property type="match status" value="1"/>
</dbReference>
<dbReference type="GO" id="GO:0016491">
    <property type="term" value="F:oxidoreductase activity"/>
    <property type="evidence" value="ECO:0007669"/>
    <property type="project" value="InterPro"/>
</dbReference>
<gene>
    <name evidence="6" type="ORF">J2Z56_003463</name>
    <name evidence="7" type="ORF">J2Z57_003542</name>
</gene>
<dbReference type="EMBL" id="JAGGJQ010000012">
    <property type="protein sequence ID" value="MBP1841526.1"/>
    <property type="molecule type" value="Genomic_DNA"/>
</dbReference>
<evidence type="ECO:0000313" key="8">
    <source>
        <dbReference type="Proteomes" id="UP001138672"/>
    </source>
</evidence>
<dbReference type="PANTHER" id="PTHR42852:SF6">
    <property type="entry name" value="THIOL:DISULFIDE INTERCHANGE PROTEIN DSBE"/>
    <property type="match status" value="1"/>
</dbReference>
<evidence type="ECO:0000313" key="6">
    <source>
        <dbReference type="EMBL" id="MBP1841526.1"/>
    </source>
</evidence>
<sequence length="373" mass="41235">MFKKIALLGLVALAFSCAKEKDGFTLDASFNEAVNGKAVKLLKAEGQKQVVIDSTVITEGKALLEGAVTAPDLYFIAIETVRGNIPVILENEDMTVSIDTDSIFNTRVQGSKENDAFNTYQSYMMGLQKKNQSLSQEFRTAQQTKDSVLALDVQNRYKTMVDENMAHDIEFMKSNNDAFVSALILERHLGNKNIPFEDKKEIYDNFTTRIKDTRVGKTLGEAIEAEGATAVGSVVENFSAPNPEGKTVALNDIKGKVTIIDFWAAWCGPCRKENPNLVKVYNQYHDKGLEILGVSLDGTPRQKDAKAEWIAAIEKDGLAWHQISNLNYFEDPIVKQFNIRAIPATYVLDADGKIVASGLRGQALEDKIGELLN</sequence>
<evidence type="ECO:0000256" key="2">
    <source>
        <dbReference type="ARBA" id="ARBA00022748"/>
    </source>
</evidence>
<dbReference type="Pfam" id="PF14289">
    <property type="entry name" value="DUF4369"/>
    <property type="match status" value="1"/>
</dbReference>
<evidence type="ECO:0000313" key="9">
    <source>
        <dbReference type="Proteomes" id="UP001231587"/>
    </source>
</evidence>
<dbReference type="SUPFAM" id="SSF52833">
    <property type="entry name" value="Thioredoxin-like"/>
    <property type="match status" value="1"/>
</dbReference>
<dbReference type="InterPro" id="IPR025380">
    <property type="entry name" value="DUF4369"/>
</dbReference>
<proteinExistence type="predicted"/>
<feature type="domain" description="Thioredoxin" evidence="5">
    <location>
        <begin position="229"/>
        <end position="373"/>
    </location>
</feature>
<comment type="caution">
    <text evidence="6">The sequence shown here is derived from an EMBL/GenBank/DDBJ whole genome shotgun (WGS) entry which is preliminary data.</text>
</comment>
<dbReference type="PROSITE" id="PS00194">
    <property type="entry name" value="THIOREDOXIN_1"/>
    <property type="match status" value="1"/>
</dbReference>
<dbReference type="GO" id="GO:0030313">
    <property type="term" value="C:cell envelope"/>
    <property type="evidence" value="ECO:0007669"/>
    <property type="project" value="UniProtKB-SubCell"/>
</dbReference>
<evidence type="ECO:0000259" key="5">
    <source>
        <dbReference type="PROSITE" id="PS51352"/>
    </source>
</evidence>
<keyword evidence="2" id="KW-0201">Cytochrome c-type biogenesis</keyword>
<dbReference type="RefSeq" id="WP_057781864.1">
    <property type="nucleotide sequence ID" value="NZ_JAGGJQ010000012.1"/>
</dbReference>